<dbReference type="Pfam" id="PF00005">
    <property type="entry name" value="ABC_tran"/>
    <property type="match status" value="1"/>
</dbReference>
<evidence type="ECO:0000256" key="1">
    <source>
        <dbReference type="ARBA" id="ARBA00022448"/>
    </source>
</evidence>
<dbReference type="SUPFAM" id="SSF50331">
    <property type="entry name" value="MOP-like"/>
    <property type="match status" value="1"/>
</dbReference>
<keyword evidence="3" id="KW-0547">Nucleotide-binding</keyword>
<evidence type="ECO:0000313" key="6">
    <source>
        <dbReference type="EMBL" id="AMO94098.1"/>
    </source>
</evidence>
<evidence type="ECO:0000313" key="7">
    <source>
        <dbReference type="Proteomes" id="UP000072421"/>
    </source>
</evidence>
<keyword evidence="1" id="KW-0813">Transport</keyword>
<dbReference type="InterPro" id="IPR050093">
    <property type="entry name" value="ABC_SmlMolc_Importer"/>
</dbReference>
<dbReference type="Gene3D" id="2.40.50.100">
    <property type="match status" value="1"/>
</dbReference>
<dbReference type="InterPro" id="IPR003439">
    <property type="entry name" value="ABC_transporter-like_ATP-bd"/>
</dbReference>
<dbReference type="GO" id="GO:0140359">
    <property type="term" value="F:ABC-type transporter activity"/>
    <property type="evidence" value="ECO:0007669"/>
    <property type="project" value="UniProtKB-ARBA"/>
</dbReference>
<dbReference type="EMBL" id="CP013232">
    <property type="protein sequence ID" value="AMO94098.1"/>
    <property type="molecule type" value="Genomic_DNA"/>
</dbReference>
<dbReference type="PROSITE" id="PS50893">
    <property type="entry name" value="ABC_TRANSPORTER_2"/>
    <property type="match status" value="1"/>
</dbReference>
<evidence type="ECO:0000256" key="3">
    <source>
        <dbReference type="ARBA" id="ARBA00022741"/>
    </source>
</evidence>
<dbReference type="PROSITE" id="PS00211">
    <property type="entry name" value="ABC_TRANSPORTER_1"/>
    <property type="match status" value="1"/>
</dbReference>
<name>A0A127P8L5_9BURK</name>
<dbReference type="AlphaFoldDB" id="A0A127P8L5"/>
<dbReference type="InterPro" id="IPR027417">
    <property type="entry name" value="P-loop_NTPase"/>
</dbReference>
<dbReference type="SMART" id="SM00382">
    <property type="entry name" value="AAA"/>
    <property type="match status" value="1"/>
</dbReference>
<dbReference type="OrthoDB" id="5298774at2"/>
<dbReference type="PANTHER" id="PTHR42781:SF4">
    <property type="entry name" value="SPERMIDINE_PUTRESCINE IMPORT ATP-BINDING PROTEIN POTA"/>
    <property type="match status" value="1"/>
</dbReference>
<dbReference type="FunFam" id="3.40.50.300:FF:000042">
    <property type="entry name" value="Maltose/maltodextrin ABC transporter, ATP-binding protein"/>
    <property type="match status" value="1"/>
</dbReference>
<dbReference type="Gene3D" id="3.40.50.300">
    <property type="entry name" value="P-loop containing nucleotide triphosphate hydrolases"/>
    <property type="match status" value="1"/>
</dbReference>
<keyword evidence="2" id="KW-1003">Cell membrane</keyword>
<evidence type="ECO:0000256" key="2">
    <source>
        <dbReference type="ARBA" id="ARBA00022475"/>
    </source>
</evidence>
<gene>
    <name evidence="6" type="ORF">CFter6_1388</name>
</gene>
<dbReference type="InterPro" id="IPR003593">
    <property type="entry name" value="AAA+_ATPase"/>
</dbReference>
<dbReference type="PANTHER" id="PTHR42781">
    <property type="entry name" value="SPERMIDINE/PUTRESCINE IMPORT ATP-BINDING PROTEIN POTA"/>
    <property type="match status" value="1"/>
</dbReference>
<organism evidence="6">
    <name type="scientific">Collimonas fungivorans</name>
    <dbReference type="NCBI Taxonomy" id="158899"/>
    <lineage>
        <taxon>Bacteria</taxon>
        <taxon>Pseudomonadati</taxon>
        <taxon>Pseudomonadota</taxon>
        <taxon>Betaproteobacteria</taxon>
        <taxon>Burkholderiales</taxon>
        <taxon>Oxalobacteraceae</taxon>
        <taxon>Collimonas</taxon>
    </lineage>
</organism>
<dbReference type="RefSeq" id="WP_061539241.1">
    <property type="nucleotide sequence ID" value="NZ_CP013232.1"/>
</dbReference>
<protein>
    <submittedName>
        <fullName evidence="6">ABC transporter family protein</fullName>
    </submittedName>
</protein>
<dbReference type="SUPFAM" id="SSF52540">
    <property type="entry name" value="P-loop containing nucleoside triphosphate hydrolases"/>
    <property type="match status" value="1"/>
</dbReference>
<dbReference type="PATRIC" id="fig|158899.10.peg.1400"/>
<evidence type="ECO:0000256" key="4">
    <source>
        <dbReference type="ARBA" id="ARBA00022840"/>
    </source>
</evidence>
<proteinExistence type="predicted"/>
<accession>A0A127P8L5</accession>
<dbReference type="GO" id="GO:0016887">
    <property type="term" value="F:ATP hydrolysis activity"/>
    <property type="evidence" value="ECO:0007669"/>
    <property type="project" value="InterPro"/>
</dbReference>
<evidence type="ECO:0000259" key="5">
    <source>
        <dbReference type="PROSITE" id="PS50893"/>
    </source>
</evidence>
<feature type="domain" description="ABC transporter" evidence="5">
    <location>
        <begin position="5"/>
        <end position="235"/>
    </location>
</feature>
<dbReference type="InterPro" id="IPR008995">
    <property type="entry name" value="Mo/tungstate-bd_C_term_dom"/>
</dbReference>
<keyword evidence="4" id="KW-0067">ATP-binding</keyword>
<dbReference type="InterPro" id="IPR017871">
    <property type="entry name" value="ABC_transporter-like_CS"/>
</dbReference>
<dbReference type="Proteomes" id="UP000072421">
    <property type="component" value="Chromosome"/>
</dbReference>
<reference evidence="6 7" key="1">
    <citation type="submission" date="2015-11" db="EMBL/GenBank/DDBJ databases">
        <title>Exploring the genomic traits of fungus-feeding bacterial genus Collimonas.</title>
        <authorList>
            <person name="Song C."/>
            <person name="Schmidt R."/>
            <person name="de Jager V."/>
            <person name="Krzyzanowska D."/>
            <person name="Jongedijk E."/>
            <person name="Cankar K."/>
            <person name="Beekwilder J."/>
            <person name="van Veen A."/>
            <person name="de Boer W."/>
            <person name="van Veen J.A."/>
            <person name="Garbeva P."/>
        </authorList>
    </citation>
    <scope>NUCLEOTIDE SEQUENCE [LARGE SCALE GENOMIC DNA]</scope>
    <source>
        <strain evidence="6 7">Ter6</strain>
    </source>
</reference>
<sequence>MSKQLIIENVNKHFGAVHVVKHVNLNIPEGKLVCFLGPSGCGKTTLLRMIAGLETPTSGRLSMDGKDLTHVPACERDFGMVFQSLALFPHMTVAGNIAYPLRLRKADKQSQKQRVDELLQLIQLPHMADRPVAQLSGGQRQRVAIARALASAPKLLLLDEPLSALDAKLREAMQVEIRLLQQRLGITTIMVTHDQREAMTMADVIVVMEQGQIAQVGSPLEVYRDPVNEFVADFIGLGNILPAVPNGEQRVRLAGGQLIDIGGARKASTGQDIRLLIRPEDVCLKISEAQAHKDLHASIHNNCIAGQVSFIRDVGSSLEATIDCAGFTLTVATSPREVPGLAIGSPVLATLPPHACKLIDASPGRLAA</sequence>
<keyword evidence="2" id="KW-0472">Membrane</keyword>
<dbReference type="GO" id="GO:0005524">
    <property type="term" value="F:ATP binding"/>
    <property type="evidence" value="ECO:0007669"/>
    <property type="project" value="UniProtKB-KW"/>
</dbReference>
<dbReference type="GO" id="GO:0043190">
    <property type="term" value="C:ATP-binding cassette (ABC) transporter complex"/>
    <property type="evidence" value="ECO:0007669"/>
    <property type="project" value="UniProtKB-ARBA"/>
</dbReference>